<dbReference type="AlphaFoldDB" id="A0A0A9CCE3"/>
<reference evidence="1" key="1">
    <citation type="submission" date="2014-09" db="EMBL/GenBank/DDBJ databases">
        <authorList>
            <person name="Magalhaes I.L.F."/>
            <person name="Oliveira U."/>
            <person name="Santos F.R."/>
            <person name="Vidigal T.H.D.A."/>
            <person name="Brescovit A.D."/>
            <person name="Santos A.J."/>
        </authorList>
    </citation>
    <scope>NUCLEOTIDE SEQUENCE</scope>
    <source>
        <tissue evidence="1">Shoot tissue taken approximately 20 cm above the soil surface</tissue>
    </source>
</reference>
<accession>A0A0A9CCE3</accession>
<sequence>MTNLTVFLACSSQCVGSNHVR</sequence>
<organism evidence="1">
    <name type="scientific">Arundo donax</name>
    <name type="common">Giant reed</name>
    <name type="synonym">Donax arundinaceus</name>
    <dbReference type="NCBI Taxonomy" id="35708"/>
    <lineage>
        <taxon>Eukaryota</taxon>
        <taxon>Viridiplantae</taxon>
        <taxon>Streptophyta</taxon>
        <taxon>Embryophyta</taxon>
        <taxon>Tracheophyta</taxon>
        <taxon>Spermatophyta</taxon>
        <taxon>Magnoliopsida</taxon>
        <taxon>Liliopsida</taxon>
        <taxon>Poales</taxon>
        <taxon>Poaceae</taxon>
        <taxon>PACMAD clade</taxon>
        <taxon>Arundinoideae</taxon>
        <taxon>Arundineae</taxon>
        <taxon>Arundo</taxon>
    </lineage>
</organism>
<reference evidence="1" key="2">
    <citation type="journal article" date="2015" name="Data Brief">
        <title>Shoot transcriptome of the giant reed, Arundo donax.</title>
        <authorList>
            <person name="Barrero R.A."/>
            <person name="Guerrero F.D."/>
            <person name="Moolhuijzen P."/>
            <person name="Goolsby J.A."/>
            <person name="Tidwell J."/>
            <person name="Bellgard S.E."/>
            <person name="Bellgard M.I."/>
        </authorList>
    </citation>
    <scope>NUCLEOTIDE SEQUENCE</scope>
    <source>
        <tissue evidence="1">Shoot tissue taken approximately 20 cm above the soil surface</tissue>
    </source>
</reference>
<protein>
    <submittedName>
        <fullName evidence="1">Uncharacterized protein</fullName>
    </submittedName>
</protein>
<evidence type="ECO:0000313" key="1">
    <source>
        <dbReference type="EMBL" id="JAD71065.1"/>
    </source>
</evidence>
<name>A0A0A9CCE3_ARUDO</name>
<dbReference type="EMBL" id="GBRH01226830">
    <property type="protein sequence ID" value="JAD71065.1"/>
    <property type="molecule type" value="Transcribed_RNA"/>
</dbReference>
<proteinExistence type="predicted"/>